<accession>E8R2J1</accession>
<name>E8R2J1_ISOPI</name>
<evidence type="ECO:0000313" key="3">
    <source>
        <dbReference type="Proteomes" id="UP000008631"/>
    </source>
</evidence>
<keyword evidence="3" id="KW-1185">Reference proteome</keyword>
<dbReference type="KEGG" id="ipa:Isop_1911"/>
<dbReference type="OrthoDB" id="253462at2"/>
<gene>
    <name evidence="2" type="ordered locus">Isop_1911</name>
</gene>
<reference evidence="2 3" key="2">
    <citation type="journal article" date="2011" name="Stand. Genomic Sci.">
        <title>Complete genome sequence of Isosphaera pallida type strain (IS1B).</title>
        <authorList>
            <consortium name="US DOE Joint Genome Institute (JGI-PGF)"/>
            <person name="Goker M."/>
            <person name="Cleland D."/>
            <person name="Saunders E."/>
            <person name="Lapidus A."/>
            <person name="Nolan M."/>
            <person name="Lucas S."/>
            <person name="Hammon N."/>
            <person name="Deshpande S."/>
            <person name="Cheng J.F."/>
            <person name="Tapia R."/>
            <person name="Han C."/>
            <person name="Goodwin L."/>
            <person name="Pitluck S."/>
            <person name="Liolios K."/>
            <person name="Pagani I."/>
            <person name="Ivanova N."/>
            <person name="Mavromatis K."/>
            <person name="Pati A."/>
            <person name="Chen A."/>
            <person name="Palaniappan K."/>
            <person name="Land M."/>
            <person name="Hauser L."/>
            <person name="Chang Y.J."/>
            <person name="Jeffries C.D."/>
            <person name="Detter J.C."/>
            <person name="Beck B."/>
            <person name="Woyke T."/>
            <person name="Bristow J."/>
            <person name="Eisen J.A."/>
            <person name="Markowitz V."/>
            <person name="Hugenholtz P."/>
            <person name="Kyrpides N.C."/>
            <person name="Klenk H.P."/>
        </authorList>
    </citation>
    <scope>NUCLEOTIDE SEQUENCE [LARGE SCALE GENOMIC DNA]</scope>
    <source>
        <strain evidence="3">ATCC 43644 / DSM 9630 / IS1B</strain>
    </source>
</reference>
<protein>
    <submittedName>
        <fullName evidence="2">Uncharacterized protein</fullName>
    </submittedName>
</protein>
<dbReference type="InParanoid" id="E8R2J1"/>
<dbReference type="Proteomes" id="UP000008631">
    <property type="component" value="Chromosome"/>
</dbReference>
<evidence type="ECO:0000256" key="1">
    <source>
        <dbReference type="SAM" id="MobiDB-lite"/>
    </source>
</evidence>
<proteinExistence type="predicted"/>
<dbReference type="InterPro" id="IPR006311">
    <property type="entry name" value="TAT_signal"/>
</dbReference>
<feature type="region of interest" description="Disordered" evidence="1">
    <location>
        <begin position="25"/>
        <end position="66"/>
    </location>
</feature>
<organism evidence="2 3">
    <name type="scientific">Isosphaera pallida (strain ATCC 43644 / DSM 9630 / IS1B)</name>
    <dbReference type="NCBI Taxonomy" id="575540"/>
    <lineage>
        <taxon>Bacteria</taxon>
        <taxon>Pseudomonadati</taxon>
        <taxon>Planctomycetota</taxon>
        <taxon>Planctomycetia</taxon>
        <taxon>Isosphaerales</taxon>
        <taxon>Isosphaeraceae</taxon>
        <taxon>Isosphaera</taxon>
    </lineage>
</organism>
<reference key="1">
    <citation type="submission" date="2010-11" db="EMBL/GenBank/DDBJ databases">
        <title>The complete sequence of chromosome of Isophaera pallida ATCC 43644.</title>
        <authorList>
            <consortium name="US DOE Joint Genome Institute (JGI-PGF)"/>
            <person name="Lucas S."/>
            <person name="Copeland A."/>
            <person name="Lapidus A."/>
            <person name="Bruce D."/>
            <person name="Goodwin L."/>
            <person name="Pitluck S."/>
            <person name="Kyrpides N."/>
            <person name="Mavromatis K."/>
            <person name="Pagani I."/>
            <person name="Ivanova N."/>
            <person name="Saunders E."/>
            <person name="Brettin T."/>
            <person name="Detter J.C."/>
            <person name="Han C."/>
            <person name="Tapia R."/>
            <person name="Land M."/>
            <person name="Hauser L."/>
            <person name="Markowitz V."/>
            <person name="Cheng J.-F."/>
            <person name="Hugenholtz P."/>
            <person name="Woyke T."/>
            <person name="Wu D."/>
            <person name="Eisen J.A."/>
        </authorList>
    </citation>
    <scope>NUCLEOTIDE SEQUENCE</scope>
    <source>
        <strain>ATCC 43644</strain>
    </source>
</reference>
<sequence>MKRTDQREWNRRAFLGAMGAISVSTSGWMTGGTPPASAALMSKRSPCPHAQNNLPEPGERPPAPPQGVRVVNPKGRVPVSLIIDDSTPLVNLAHFAIPQFAEVFPDNYRQNWRVLPREIPDAFVREFIEFGRSHGVRGKYSVVPYPACVGWVDRDFPGWTRRELEASLALIRDEIAPDWDIHPEMISHTWAIDVKTGRPYPERTADFQENWGFSVGKDATFLTEYLAYALKILKNVGFLCQGITTPGGFGNRVLRDLSLASRDAVGSLFPQVDVAHYVRHLYTDDRSVAPRVEFAEGLNGPSPRCVVSIIGCTGDWFGGWDGLEIGSADRFLTPDGQSGRLAEVIARGEPAVMVSHWPGMYCNGSKEGFAILQAVVERLEASYRDRIIWMNLDGIAHAWAARVLTAIRLHPLEAPQEGQSSLELDAPFPCDAFTLEWDRTAWNPPRDRPLMVRTPDNRMIRLEPITRPERLEPGCVLADEPRECLIACFDLPRGRSRIEAGSL</sequence>
<dbReference type="AlphaFoldDB" id="E8R2J1"/>
<evidence type="ECO:0000313" key="2">
    <source>
        <dbReference type="EMBL" id="ADV62491.1"/>
    </source>
</evidence>
<dbReference type="eggNOG" id="ENOG502ZAXE">
    <property type="taxonomic scope" value="Bacteria"/>
</dbReference>
<dbReference type="PROSITE" id="PS51318">
    <property type="entry name" value="TAT"/>
    <property type="match status" value="1"/>
</dbReference>
<dbReference type="EMBL" id="CP002353">
    <property type="protein sequence ID" value="ADV62491.1"/>
    <property type="molecule type" value="Genomic_DNA"/>
</dbReference>
<dbReference type="HOGENOM" id="CLU_586419_0_0_0"/>
<dbReference type="RefSeq" id="WP_013564779.1">
    <property type="nucleotide sequence ID" value="NC_014962.1"/>
</dbReference>